<comment type="similarity">
    <text evidence="1 3">Belongs to the type-B carboxylesterase/lipase family.</text>
</comment>
<dbReference type="InterPro" id="IPR029058">
    <property type="entry name" value="AB_hydrolase_fold"/>
</dbReference>
<dbReference type="RefSeq" id="WP_215792297.1">
    <property type="nucleotide sequence ID" value="NZ_JAHKKG010000010.1"/>
</dbReference>
<dbReference type="Pfam" id="PF00135">
    <property type="entry name" value="COesterase"/>
    <property type="match status" value="1"/>
</dbReference>
<feature type="domain" description="Carboxylesterase type B" evidence="5">
    <location>
        <begin position="5"/>
        <end position="397"/>
    </location>
</feature>
<keyword evidence="2 3" id="KW-0378">Hydrolase</keyword>
<evidence type="ECO:0000313" key="7">
    <source>
        <dbReference type="Proteomes" id="UP001519654"/>
    </source>
</evidence>
<dbReference type="InterPro" id="IPR019826">
    <property type="entry name" value="Carboxylesterase_B_AS"/>
</dbReference>
<evidence type="ECO:0000313" key="6">
    <source>
        <dbReference type="EMBL" id="MBU2668049.1"/>
    </source>
</evidence>
<evidence type="ECO:0000256" key="3">
    <source>
        <dbReference type="RuleBase" id="RU361235"/>
    </source>
</evidence>
<evidence type="ECO:0000256" key="1">
    <source>
        <dbReference type="ARBA" id="ARBA00005964"/>
    </source>
</evidence>
<evidence type="ECO:0000256" key="4">
    <source>
        <dbReference type="SAM" id="MobiDB-lite"/>
    </source>
</evidence>
<dbReference type="InterPro" id="IPR002018">
    <property type="entry name" value="CarbesteraseB"/>
</dbReference>
<accession>A0ABS5YX78</accession>
<dbReference type="InterPro" id="IPR050654">
    <property type="entry name" value="AChE-related_enzymes"/>
</dbReference>
<dbReference type="Proteomes" id="UP001519654">
    <property type="component" value="Unassembled WGS sequence"/>
</dbReference>
<dbReference type="SUPFAM" id="SSF53474">
    <property type="entry name" value="alpha/beta-Hydrolases"/>
    <property type="match status" value="1"/>
</dbReference>
<dbReference type="EMBL" id="JAHKKG010000010">
    <property type="protein sequence ID" value="MBU2668049.1"/>
    <property type="molecule type" value="Genomic_DNA"/>
</dbReference>
<evidence type="ECO:0000256" key="2">
    <source>
        <dbReference type="ARBA" id="ARBA00022801"/>
    </source>
</evidence>
<protein>
    <recommendedName>
        <fullName evidence="3">Carboxylic ester hydrolase</fullName>
        <ecNumber evidence="3">3.1.1.-</ecNumber>
    </recommendedName>
</protein>
<dbReference type="PANTHER" id="PTHR43918">
    <property type="entry name" value="ACETYLCHOLINESTERASE"/>
    <property type="match status" value="1"/>
</dbReference>
<feature type="compositionally biased region" description="Low complexity" evidence="4">
    <location>
        <begin position="418"/>
        <end position="441"/>
    </location>
</feature>
<dbReference type="PROSITE" id="PS00122">
    <property type="entry name" value="CARBOXYLESTERASE_B_1"/>
    <property type="match status" value="1"/>
</dbReference>
<dbReference type="Gene3D" id="3.40.50.1820">
    <property type="entry name" value="alpha/beta hydrolase"/>
    <property type="match status" value="1"/>
</dbReference>
<feature type="region of interest" description="Disordered" evidence="4">
    <location>
        <begin position="410"/>
        <end position="450"/>
    </location>
</feature>
<proteinExistence type="inferred from homology"/>
<name>A0ABS5YX78_9ACTN</name>
<dbReference type="PANTHER" id="PTHR43918:SF4">
    <property type="entry name" value="CARBOXYLIC ESTER HYDROLASE"/>
    <property type="match status" value="1"/>
</dbReference>
<sequence>MIVSETESGPIRGRPTAYGTVFLGVPYAAGPVGAGRFRAPEPHERWTAVRDATRPGPTAPQPKRDAFGRLDMAPYFGPGWVRGTDYLTVNIWAPPAGDRAVPVMVFVHGGGFVAGSTNASLYDGSAFARDGVILVTVNYRLGIPGWLHLPGAPDNRGLLDVRAALRWVRDNIAGFGGDPGNVTVFGQSAGAVIVGGLLADPASAGLMRRAIVQSGNGLAALTPEQAATVAAGLGGSPTLATVSDEQLVAWLPRLSGRGLRAPLSSITPFSLVLDEQPADTVAAGRGADVDLLIGSNRDEGALYLALRDGTTEVDVHATAALFHADPDEAVRACRALDPGASLAQLRTALLSDGLFGTGTRALADAHAKRGRTWRYEFAWRSTTLGAAHVVELPFVFDRLDVPALHGPSGLLGNGNGGSNSKDGSNSKNGSNSKSGSNSKGGSDSEEPRDLAARMHSAWIRFAATGDPGWPRHPETQRFA</sequence>
<evidence type="ECO:0000259" key="5">
    <source>
        <dbReference type="Pfam" id="PF00135"/>
    </source>
</evidence>
<organism evidence="6 7">
    <name type="scientific">Paractinoplanes bogorensis</name>
    <dbReference type="NCBI Taxonomy" id="1610840"/>
    <lineage>
        <taxon>Bacteria</taxon>
        <taxon>Bacillati</taxon>
        <taxon>Actinomycetota</taxon>
        <taxon>Actinomycetes</taxon>
        <taxon>Micromonosporales</taxon>
        <taxon>Micromonosporaceae</taxon>
        <taxon>Paractinoplanes</taxon>
    </lineage>
</organism>
<gene>
    <name evidence="6" type="ORF">KOI35_31515</name>
</gene>
<dbReference type="EC" id="3.1.1.-" evidence="3"/>
<comment type="caution">
    <text evidence="6">The sequence shown here is derived from an EMBL/GenBank/DDBJ whole genome shotgun (WGS) entry which is preliminary data.</text>
</comment>
<reference evidence="6 7" key="1">
    <citation type="submission" date="2021-06" db="EMBL/GenBank/DDBJ databases">
        <title>Actinoplanes lichenicola sp. nov., and Actinoplanes ovalisporus sp. nov., isolated from lichen in Thailand.</title>
        <authorList>
            <person name="Saeng-In P."/>
            <person name="Kanchanasin P."/>
            <person name="Yuki M."/>
            <person name="Kudo T."/>
            <person name="Ohkuma M."/>
            <person name="Phongsopitanun W."/>
            <person name="Tanasupawat S."/>
        </authorList>
    </citation>
    <scope>NUCLEOTIDE SEQUENCE [LARGE SCALE GENOMIC DNA]</scope>
    <source>
        <strain evidence="6 7">NBRC 110975</strain>
    </source>
</reference>
<keyword evidence="7" id="KW-1185">Reference proteome</keyword>